<keyword evidence="6 7" id="KW-0472">Membrane</keyword>
<keyword evidence="3" id="KW-0813">Transport</keyword>
<feature type="transmembrane region" description="Helical" evidence="7">
    <location>
        <begin position="78"/>
        <end position="97"/>
    </location>
</feature>
<dbReference type="GO" id="GO:0015174">
    <property type="term" value="F:basic amino acid transmembrane transporter activity"/>
    <property type="evidence" value="ECO:0007669"/>
    <property type="project" value="TreeGrafter"/>
</dbReference>
<evidence type="ECO:0000256" key="7">
    <source>
        <dbReference type="SAM" id="Phobius"/>
    </source>
</evidence>
<evidence type="ECO:0000256" key="5">
    <source>
        <dbReference type="ARBA" id="ARBA00022989"/>
    </source>
</evidence>
<comment type="caution">
    <text evidence="9">The sequence shown here is derived from an EMBL/GenBank/DDBJ whole genome shotgun (WGS) entry which is preliminary data.</text>
</comment>
<dbReference type="RefSeq" id="XP_064850027.1">
    <property type="nucleotide sequence ID" value="XM_064993955.1"/>
</dbReference>
<evidence type="ECO:0000313" key="10">
    <source>
        <dbReference type="Proteomes" id="UP001360560"/>
    </source>
</evidence>
<dbReference type="InterPro" id="IPR020846">
    <property type="entry name" value="MFS_dom"/>
</dbReference>
<keyword evidence="5 7" id="KW-1133">Transmembrane helix</keyword>
<comment type="subcellular location">
    <subcellularLocation>
        <location evidence="1">Endomembrane system</location>
        <topology evidence="1">Multi-pass membrane protein</topology>
    </subcellularLocation>
</comment>
<dbReference type="GO" id="GO:0000329">
    <property type="term" value="C:fungal-type vacuole membrane"/>
    <property type="evidence" value="ECO:0007669"/>
    <property type="project" value="TreeGrafter"/>
</dbReference>
<dbReference type="PANTHER" id="PTHR23501">
    <property type="entry name" value="MAJOR FACILITATOR SUPERFAMILY"/>
    <property type="match status" value="1"/>
</dbReference>
<dbReference type="GeneID" id="90071006"/>
<name>A0AAV5QE52_9ASCO</name>
<dbReference type="AlphaFoldDB" id="A0AAV5QE52"/>
<evidence type="ECO:0000313" key="9">
    <source>
        <dbReference type="EMBL" id="GMM33027.1"/>
    </source>
</evidence>
<feature type="transmembrane region" description="Helical" evidence="7">
    <location>
        <begin position="134"/>
        <end position="155"/>
    </location>
</feature>
<feature type="transmembrane region" description="Helical" evidence="7">
    <location>
        <begin position="347"/>
        <end position="367"/>
    </location>
</feature>
<comment type="similarity">
    <text evidence="2">Belongs to the major facilitator superfamily.</text>
</comment>
<proteinExistence type="inferred from homology"/>
<organism evidence="9 10">
    <name type="scientific">Saccharomycopsis crataegensis</name>
    <dbReference type="NCBI Taxonomy" id="43959"/>
    <lineage>
        <taxon>Eukaryota</taxon>
        <taxon>Fungi</taxon>
        <taxon>Dikarya</taxon>
        <taxon>Ascomycota</taxon>
        <taxon>Saccharomycotina</taxon>
        <taxon>Saccharomycetes</taxon>
        <taxon>Saccharomycopsidaceae</taxon>
        <taxon>Saccharomycopsis</taxon>
    </lineage>
</organism>
<evidence type="ECO:0000256" key="6">
    <source>
        <dbReference type="ARBA" id="ARBA00023136"/>
    </source>
</evidence>
<feature type="transmembrane region" description="Helical" evidence="7">
    <location>
        <begin position="269"/>
        <end position="289"/>
    </location>
</feature>
<feature type="transmembrane region" description="Helical" evidence="7">
    <location>
        <begin position="109"/>
        <end position="128"/>
    </location>
</feature>
<evidence type="ECO:0000256" key="1">
    <source>
        <dbReference type="ARBA" id="ARBA00004127"/>
    </source>
</evidence>
<feature type="transmembrane region" description="Helical" evidence="7">
    <location>
        <begin position="41"/>
        <end position="66"/>
    </location>
</feature>
<dbReference type="EMBL" id="BTFZ01000001">
    <property type="protein sequence ID" value="GMM33027.1"/>
    <property type="molecule type" value="Genomic_DNA"/>
</dbReference>
<gene>
    <name evidence="9" type="ORF">DASC09_003520</name>
</gene>
<evidence type="ECO:0000256" key="2">
    <source>
        <dbReference type="ARBA" id="ARBA00008335"/>
    </source>
</evidence>
<keyword evidence="4 7" id="KW-0812">Transmembrane</keyword>
<dbReference type="SUPFAM" id="SSF103473">
    <property type="entry name" value="MFS general substrate transporter"/>
    <property type="match status" value="1"/>
</dbReference>
<protein>
    <submittedName>
        <fullName evidence="9">Vba1 protein</fullName>
    </submittedName>
</protein>
<dbReference type="InterPro" id="IPR036259">
    <property type="entry name" value="MFS_trans_sf"/>
</dbReference>
<dbReference type="Pfam" id="PF07690">
    <property type="entry name" value="MFS_1"/>
    <property type="match status" value="1"/>
</dbReference>
<feature type="transmembrane region" description="Helical" evidence="7">
    <location>
        <begin position="374"/>
        <end position="393"/>
    </location>
</feature>
<dbReference type="Proteomes" id="UP001360560">
    <property type="component" value="Unassembled WGS sequence"/>
</dbReference>
<dbReference type="PROSITE" id="PS50850">
    <property type="entry name" value="MFS"/>
    <property type="match status" value="1"/>
</dbReference>
<feature type="transmembrane region" description="Helical" evidence="7">
    <location>
        <begin position="238"/>
        <end position="257"/>
    </location>
</feature>
<feature type="transmembrane region" description="Helical" evidence="7">
    <location>
        <begin position="301"/>
        <end position="327"/>
    </location>
</feature>
<evidence type="ECO:0000256" key="3">
    <source>
        <dbReference type="ARBA" id="ARBA00022448"/>
    </source>
</evidence>
<evidence type="ECO:0000256" key="4">
    <source>
        <dbReference type="ARBA" id="ARBA00022692"/>
    </source>
</evidence>
<evidence type="ECO:0000259" key="8">
    <source>
        <dbReference type="PROSITE" id="PS50850"/>
    </source>
</evidence>
<feature type="transmembrane region" description="Helical" evidence="7">
    <location>
        <begin position="167"/>
        <end position="189"/>
    </location>
</feature>
<dbReference type="Gene3D" id="1.20.1250.20">
    <property type="entry name" value="MFS general substrate transporter like domains"/>
    <property type="match status" value="1"/>
</dbReference>
<dbReference type="Gene3D" id="1.20.1720.10">
    <property type="entry name" value="Multidrug resistance protein D"/>
    <property type="match status" value="1"/>
</dbReference>
<keyword evidence="10" id="KW-1185">Reference proteome</keyword>
<dbReference type="InterPro" id="IPR011701">
    <property type="entry name" value="MFS"/>
</dbReference>
<feature type="domain" description="Major facilitator superfamily (MFS) profile" evidence="8">
    <location>
        <begin position="44"/>
        <end position="528"/>
    </location>
</feature>
<dbReference type="PANTHER" id="PTHR23501:SF191">
    <property type="entry name" value="VACUOLAR BASIC AMINO ACID TRANSPORTER 4"/>
    <property type="match status" value="1"/>
</dbReference>
<dbReference type="GO" id="GO:0012505">
    <property type="term" value="C:endomembrane system"/>
    <property type="evidence" value="ECO:0007669"/>
    <property type="project" value="UniProtKB-SubCell"/>
</dbReference>
<reference evidence="9 10" key="1">
    <citation type="journal article" date="2023" name="Elife">
        <title>Identification of key yeast species and microbe-microbe interactions impacting larval growth of Drosophila in the wild.</title>
        <authorList>
            <person name="Mure A."/>
            <person name="Sugiura Y."/>
            <person name="Maeda R."/>
            <person name="Honda K."/>
            <person name="Sakurai N."/>
            <person name="Takahashi Y."/>
            <person name="Watada M."/>
            <person name="Katoh T."/>
            <person name="Gotoh A."/>
            <person name="Gotoh Y."/>
            <person name="Taniguchi I."/>
            <person name="Nakamura K."/>
            <person name="Hayashi T."/>
            <person name="Katayama T."/>
            <person name="Uemura T."/>
            <person name="Hattori Y."/>
        </authorList>
    </citation>
    <scope>NUCLEOTIDE SEQUENCE [LARGE SCALE GENOMIC DNA]</scope>
    <source>
        <strain evidence="9 10">SC-9</strain>
    </source>
</reference>
<feature type="transmembrane region" description="Helical" evidence="7">
    <location>
        <begin position="405"/>
        <end position="425"/>
    </location>
</feature>
<sequence>MAREEEEQALGSGLSTDYGSISQEQSSVQEHSFQKLSNTKFAIILSCLFINVFLAALDSTVVATLLSVIASDLDCLPSISWVATSYLLSCAAFQPIFGKFSDIFGRKQVTLFCVLIFGLGCLCSGISNSLSLMVFGRLISGIGGGGFNTMGAIILSDIVSLDQRGLYQGYINIFYGVGSGLGGVFAGFFQKYFDWRMAFLSQVPVCVISGVLTYLYLEIHADHHKINGKTYTEKIKSIDFHGSVVLIGSIFLLMLAASVGGKDIAFDSIGFVLLIIFGVLGLLHFYFYELSIEDPVIPVKLLSIPTVFSSSIACWVLSMNTFSILLYLPFFWEAVHDRSSYESGIRLIPGAVAASVGSIFAGVYIKIFKKYKMLLIVCSLINLCGSILIYCSSINGNSLFYEMTILVPCQFGMASVVTIILIAMVSSVSNTEHALVTSIQYGFRSTGSTLGVSLASAILQKSLHDNMMNNFKYVKENPQLVEKVIRKALINVNYAHTSAPEFAKSLIIAAYNSACHDVFKFVVLTGTLVAGSSLFINENELS</sequence>
<feature type="transmembrane region" description="Helical" evidence="7">
    <location>
        <begin position="195"/>
        <end position="217"/>
    </location>
</feature>
<accession>A0AAV5QE52</accession>